<protein>
    <recommendedName>
        <fullName evidence="3">Lipoprotein</fullName>
    </recommendedName>
</protein>
<keyword evidence="2" id="KW-1185">Reference proteome</keyword>
<organism evidence="1 2">
    <name type="scientific">Mesorhizobium humile</name>
    <dbReference type="NCBI Taxonomy" id="3072313"/>
    <lineage>
        <taxon>Bacteria</taxon>
        <taxon>Pseudomonadati</taxon>
        <taxon>Pseudomonadota</taxon>
        <taxon>Alphaproteobacteria</taxon>
        <taxon>Hyphomicrobiales</taxon>
        <taxon>Phyllobacteriaceae</taxon>
        <taxon>Mesorhizobium</taxon>
    </lineage>
</organism>
<evidence type="ECO:0000313" key="2">
    <source>
        <dbReference type="Proteomes" id="UP001280156"/>
    </source>
</evidence>
<dbReference type="EMBL" id="JAVIIV010000004">
    <property type="protein sequence ID" value="MDX8485114.1"/>
    <property type="molecule type" value="Genomic_DNA"/>
</dbReference>
<reference evidence="1 2" key="1">
    <citation type="submission" date="2023-08" db="EMBL/GenBank/DDBJ databases">
        <title>Implementing the SeqCode for naming new Mesorhizobium species isolated from Vachellia karroo root nodules.</title>
        <authorList>
            <person name="Van Lill M."/>
        </authorList>
    </citation>
    <scope>NUCLEOTIDE SEQUENCE [LARGE SCALE GENOMIC DNA]</scope>
    <source>
        <strain evidence="1 2">VK2B</strain>
    </source>
</reference>
<comment type="caution">
    <text evidence="1">The sequence shown here is derived from an EMBL/GenBank/DDBJ whole genome shotgun (WGS) entry which is preliminary data.</text>
</comment>
<evidence type="ECO:0000313" key="1">
    <source>
        <dbReference type="EMBL" id="MDX8485114.1"/>
    </source>
</evidence>
<dbReference type="Proteomes" id="UP001280156">
    <property type="component" value="Unassembled WGS sequence"/>
</dbReference>
<gene>
    <name evidence="1" type="ORF">RFM52_07915</name>
</gene>
<sequence>MNAEVTIGKRYACAIVAIALASMVSGCQSMDTMKTSSVGITPAAHIAAKKVRYLKQQRLHRVHRKSLTQMSSVMRIREEAYAAFVRPQRARLPVPVKISYNMGGVGPLLGHSPWICGPSGFGQRSACRAR</sequence>
<proteinExistence type="predicted"/>
<evidence type="ECO:0008006" key="3">
    <source>
        <dbReference type="Google" id="ProtNLM"/>
    </source>
</evidence>
<accession>A0ABU4YDU3</accession>
<name>A0ABU4YDU3_9HYPH</name>